<evidence type="ECO:0000313" key="3">
    <source>
        <dbReference type="Proteomes" id="UP000830542"/>
    </source>
</evidence>
<dbReference type="KEGG" id="hdo:MUK72_09860"/>
<protein>
    <recommendedName>
        <fullName evidence="5">C2H2-type domain-containing protein</fullName>
    </recommendedName>
</protein>
<proteinExistence type="predicted"/>
<name>A0AAV3SAT6_HALDO</name>
<evidence type="ECO:0000313" key="1">
    <source>
        <dbReference type="EMBL" id="GAA0449311.1"/>
    </source>
</evidence>
<reference evidence="1" key="3">
    <citation type="submission" date="2023-12" db="EMBL/GenBank/DDBJ databases">
        <authorList>
            <person name="Sun Q."/>
            <person name="Inoue M."/>
        </authorList>
    </citation>
    <scope>NUCLEOTIDE SEQUENCE</scope>
    <source>
        <strain evidence="1">JCM 12289</strain>
    </source>
</reference>
<accession>A0AAV3SAT6</accession>
<dbReference type="Proteomes" id="UP001500962">
    <property type="component" value="Unassembled WGS sequence"/>
</dbReference>
<gene>
    <name evidence="1" type="ORF">GCM10008985_00860</name>
    <name evidence="2" type="ORF">MUK72_09860</name>
</gene>
<evidence type="ECO:0000313" key="2">
    <source>
        <dbReference type="EMBL" id="UOO94274.1"/>
    </source>
</evidence>
<keyword evidence="3" id="KW-1185">Reference proteome</keyword>
<dbReference type="AlphaFoldDB" id="A0AAV3SAT6"/>
<dbReference type="GeneID" id="71762154"/>
<reference evidence="2" key="2">
    <citation type="submission" date="2022-04" db="EMBL/GenBank/DDBJ databases">
        <title>Sequencing and genomic assembly of Halococcus dombrowskii.</title>
        <authorList>
            <person name="Lim S.W."/>
            <person name="MacLea K.S."/>
        </authorList>
    </citation>
    <scope>NUCLEOTIDE SEQUENCE</scope>
    <source>
        <strain evidence="2">H4</strain>
    </source>
</reference>
<dbReference type="Proteomes" id="UP000830542">
    <property type="component" value="Chromosome"/>
</dbReference>
<dbReference type="EMBL" id="BAAADN010000002">
    <property type="protein sequence ID" value="GAA0449311.1"/>
    <property type="molecule type" value="Genomic_DNA"/>
</dbReference>
<sequence>MDEPTARKYRREQNTEATRRCKYCGEVFVSRGMGPHVRNSVGNGHGEHGNIPDGYDIEDCEQVGESTVSVNERVTGETDSGKELYVCRLCGKLAKGYRGYKIHMARSEGNGRHPEDSDDLDEQMFSIIPADDDWQPLDEDDVVRAVNTVYEDDDDVIQVPVMELYKIRSHLNDPDIAKQEAAKELTSLIERFA</sequence>
<dbReference type="EMBL" id="CP095005">
    <property type="protein sequence ID" value="UOO94274.1"/>
    <property type="molecule type" value="Genomic_DNA"/>
</dbReference>
<dbReference type="RefSeq" id="WP_244699614.1">
    <property type="nucleotide sequence ID" value="NZ_BAAADN010000002.1"/>
</dbReference>
<reference evidence="1" key="1">
    <citation type="journal article" date="2014" name="Int. J. Syst. Evol. Microbiol.">
        <title>Complete genome sequence of Corynebacterium casei LMG S-19264T (=DSM 44701T), isolated from a smear-ripened cheese.</title>
        <authorList>
            <consortium name="US DOE Joint Genome Institute (JGI-PGF)"/>
            <person name="Walter F."/>
            <person name="Albersmeier A."/>
            <person name="Kalinowski J."/>
            <person name="Ruckert C."/>
        </authorList>
    </citation>
    <scope>NUCLEOTIDE SEQUENCE</scope>
    <source>
        <strain evidence="1">JCM 12289</strain>
    </source>
</reference>
<organism evidence="1 4">
    <name type="scientific">Halococcus dombrowskii</name>
    <dbReference type="NCBI Taxonomy" id="179637"/>
    <lineage>
        <taxon>Archaea</taxon>
        <taxon>Methanobacteriati</taxon>
        <taxon>Methanobacteriota</taxon>
        <taxon>Stenosarchaea group</taxon>
        <taxon>Halobacteria</taxon>
        <taxon>Halobacteriales</taxon>
        <taxon>Halococcaceae</taxon>
        <taxon>Halococcus</taxon>
    </lineage>
</organism>
<evidence type="ECO:0000313" key="4">
    <source>
        <dbReference type="Proteomes" id="UP001500962"/>
    </source>
</evidence>
<evidence type="ECO:0008006" key="5">
    <source>
        <dbReference type="Google" id="ProtNLM"/>
    </source>
</evidence>